<proteinExistence type="inferred from homology"/>
<sequence length="508" mass="53837">MNTLDFITSVANRAVKNPAEVLVQVGQCSMAVGSQEIYRSLEEKLPASIAVDYSGCDGACFAGPKIHSEKDVSEYLEGIRVTSTGDSNVRNYIDSQTRIVLEHAGNISASDIYGYIANNGFSALANVLSQPPEQTVDMVEESGLRGRGGAYFPVSIKWRSAMSIASKERHIVINAEEGEPGVFKDRHVMESVPFRLIEGALIAAYATKATSIRLYVNAEAHLSYQRMLNALEICRSKGFLGPNIMGSGFTIDIEILKGAGGYVCGEESTLLNTIEGKRREPRLRPPFPTESGLNQQPTIINNVETLCNLPWIVLNGADKFKKIGDPDTPGTKILSISGSVNTPGVSELPMGSNLAELMVKFGGISSINTLSAIAVGGPSSGVIPSSESLNLSIGPGFLDGKSVMLGAGGVIGLSQDTNVLEVVRKLSEYNAKESCGKCTPCREGTTRLLELMANDSGDDAIDWNGIGQLAEVINAASLCGLGQAAGNPVLSYGSYFQEVSPGSQRGGI</sequence>
<evidence type="ECO:0000256" key="2">
    <source>
        <dbReference type="ARBA" id="ARBA00022485"/>
    </source>
</evidence>
<dbReference type="InterPro" id="IPR037207">
    <property type="entry name" value="Nuop51_4Fe4S-bd_sf"/>
</dbReference>
<name>A0A381W797_9ZZZZ</name>
<dbReference type="Gene3D" id="3.40.50.11540">
    <property type="entry name" value="NADH-ubiquinone oxidoreductase 51kDa subunit"/>
    <property type="match status" value="1"/>
</dbReference>
<dbReference type="AlphaFoldDB" id="A0A381W797"/>
<dbReference type="Gene3D" id="1.20.1440.230">
    <property type="entry name" value="NADH-ubiquinone oxidoreductase 51kDa subunit, iron-sulphur binding domain"/>
    <property type="match status" value="1"/>
</dbReference>
<gene>
    <name evidence="7" type="ORF">METZ01_LOCUS101274</name>
</gene>
<dbReference type="Gene3D" id="3.10.20.600">
    <property type="match status" value="1"/>
</dbReference>
<protein>
    <recommendedName>
        <fullName evidence="6">NADH-ubiquinone oxidoreductase 51kDa subunit iron-sulphur binding domain-containing protein</fullName>
    </recommendedName>
</protein>
<evidence type="ECO:0000256" key="4">
    <source>
        <dbReference type="ARBA" id="ARBA00023004"/>
    </source>
</evidence>
<keyword evidence="4" id="KW-0408">Iron</keyword>
<evidence type="ECO:0000259" key="6">
    <source>
        <dbReference type="SMART" id="SM00928"/>
    </source>
</evidence>
<dbReference type="InterPro" id="IPR011538">
    <property type="entry name" value="Nuo51_FMN-bd"/>
</dbReference>
<dbReference type="Pfam" id="PF01512">
    <property type="entry name" value="Complex1_51K"/>
    <property type="match status" value="1"/>
</dbReference>
<evidence type="ECO:0000256" key="3">
    <source>
        <dbReference type="ARBA" id="ARBA00022723"/>
    </source>
</evidence>
<organism evidence="7">
    <name type="scientific">marine metagenome</name>
    <dbReference type="NCBI Taxonomy" id="408172"/>
    <lineage>
        <taxon>unclassified sequences</taxon>
        <taxon>metagenomes</taxon>
        <taxon>ecological metagenomes</taxon>
    </lineage>
</organism>
<keyword evidence="2" id="KW-0004">4Fe-4S</keyword>
<dbReference type="Pfam" id="PF10589">
    <property type="entry name" value="NADH_4Fe-4S"/>
    <property type="match status" value="1"/>
</dbReference>
<dbReference type="PROSITE" id="PS00645">
    <property type="entry name" value="COMPLEX1_51K_2"/>
    <property type="match status" value="1"/>
</dbReference>
<dbReference type="InterPro" id="IPR001949">
    <property type="entry name" value="NADH-UbQ_OxRdtase_51kDa_CS"/>
</dbReference>
<keyword evidence="3" id="KW-0479">Metal-binding</keyword>
<dbReference type="SUPFAM" id="SSF142019">
    <property type="entry name" value="Nqo1 FMN-binding domain-like"/>
    <property type="match status" value="1"/>
</dbReference>
<comment type="similarity">
    <text evidence="1">Belongs to the complex I 51 kDa subunit family.</text>
</comment>
<dbReference type="SUPFAM" id="SSF142984">
    <property type="entry name" value="Nqo1 middle domain-like"/>
    <property type="match status" value="1"/>
</dbReference>
<evidence type="ECO:0000313" key="7">
    <source>
        <dbReference type="EMBL" id="SVA48420.1"/>
    </source>
</evidence>
<dbReference type="SMART" id="SM00928">
    <property type="entry name" value="NADH_4Fe-4S"/>
    <property type="match status" value="1"/>
</dbReference>
<dbReference type="InterPro" id="IPR037225">
    <property type="entry name" value="Nuo51_FMN-bd_sf"/>
</dbReference>
<dbReference type="EMBL" id="UINC01010926">
    <property type="protein sequence ID" value="SVA48420.1"/>
    <property type="molecule type" value="Genomic_DNA"/>
</dbReference>
<dbReference type="SUPFAM" id="SSF140490">
    <property type="entry name" value="Nqo1C-terminal domain-like"/>
    <property type="match status" value="1"/>
</dbReference>
<keyword evidence="5" id="KW-0411">Iron-sulfur</keyword>
<evidence type="ECO:0000256" key="5">
    <source>
        <dbReference type="ARBA" id="ARBA00023014"/>
    </source>
</evidence>
<dbReference type="GO" id="GO:0051539">
    <property type="term" value="F:4 iron, 4 sulfur cluster binding"/>
    <property type="evidence" value="ECO:0007669"/>
    <property type="project" value="UniProtKB-KW"/>
</dbReference>
<dbReference type="PANTHER" id="PTHR43578">
    <property type="entry name" value="NADH-QUINONE OXIDOREDUCTASE SUBUNIT F"/>
    <property type="match status" value="1"/>
</dbReference>
<dbReference type="GO" id="GO:0008137">
    <property type="term" value="F:NADH dehydrogenase (ubiquinone) activity"/>
    <property type="evidence" value="ECO:0007669"/>
    <property type="project" value="InterPro"/>
</dbReference>
<dbReference type="InterPro" id="IPR019575">
    <property type="entry name" value="Nuop51_4Fe4S-bd"/>
</dbReference>
<accession>A0A381W797</accession>
<reference evidence="7" key="1">
    <citation type="submission" date="2018-05" db="EMBL/GenBank/DDBJ databases">
        <authorList>
            <person name="Lanie J.A."/>
            <person name="Ng W.-L."/>
            <person name="Kazmierczak K.M."/>
            <person name="Andrzejewski T.M."/>
            <person name="Davidsen T.M."/>
            <person name="Wayne K.J."/>
            <person name="Tettelin H."/>
            <person name="Glass J.I."/>
            <person name="Rusch D."/>
            <person name="Podicherti R."/>
            <person name="Tsui H.-C.T."/>
            <person name="Winkler M.E."/>
        </authorList>
    </citation>
    <scope>NUCLEOTIDE SEQUENCE</scope>
</reference>
<dbReference type="PANTHER" id="PTHR43578:SF3">
    <property type="entry name" value="NADH-QUINONE OXIDOREDUCTASE SUBUNIT F"/>
    <property type="match status" value="1"/>
</dbReference>
<evidence type="ECO:0000256" key="1">
    <source>
        <dbReference type="ARBA" id="ARBA00007523"/>
    </source>
</evidence>
<dbReference type="Gene3D" id="6.10.250.1450">
    <property type="match status" value="1"/>
</dbReference>
<dbReference type="GO" id="GO:0046872">
    <property type="term" value="F:metal ion binding"/>
    <property type="evidence" value="ECO:0007669"/>
    <property type="project" value="UniProtKB-KW"/>
</dbReference>
<feature type="domain" description="NADH-ubiquinone oxidoreductase 51kDa subunit iron-sulphur binding" evidence="6">
    <location>
        <begin position="420"/>
        <end position="461"/>
    </location>
</feature>
<dbReference type="GO" id="GO:0010181">
    <property type="term" value="F:FMN binding"/>
    <property type="evidence" value="ECO:0007669"/>
    <property type="project" value="InterPro"/>
</dbReference>